<dbReference type="OrthoDB" id="6681at10239"/>
<dbReference type="InterPro" id="IPR012348">
    <property type="entry name" value="RNR-like"/>
</dbReference>
<keyword evidence="3" id="KW-1185">Reference proteome</keyword>
<dbReference type="GO" id="GO:0004748">
    <property type="term" value="F:ribonucleoside-diphosphate reductase activity, thioredoxin disulfide as acceptor"/>
    <property type="evidence" value="ECO:0007669"/>
    <property type="project" value="UniProtKB-EC"/>
</dbReference>
<organism evidence="2">
    <name type="scientific">Tomelloso virus</name>
    <dbReference type="NCBI Taxonomy" id="2053981"/>
    <lineage>
        <taxon>Viruses</taxon>
        <taxon>Viruses incertae sedis</taxon>
        <taxon>Naldaviricetes</taxon>
        <taxon>Lefavirales</taxon>
        <taxon>Nudiviridae</taxon>
        <taxon>Alphanudivirus</taxon>
        <taxon>Alphanudivirus alterdromelanogasteris</taxon>
    </lineage>
</organism>
<dbReference type="GeneID" id="41701441"/>
<dbReference type="GO" id="GO:0009263">
    <property type="term" value="P:deoxyribonucleotide biosynthetic process"/>
    <property type="evidence" value="ECO:0007669"/>
    <property type="project" value="InterPro"/>
</dbReference>
<dbReference type="KEGG" id="vg:41701441"/>
<dbReference type="InterPro" id="IPR000358">
    <property type="entry name" value="RNR_small_fam"/>
</dbReference>
<dbReference type="Pfam" id="PF00268">
    <property type="entry name" value="Ribonuc_red_sm"/>
    <property type="match status" value="1"/>
</dbReference>
<dbReference type="EC" id="1.17.4.1" evidence="1"/>
<sequence>MSSTFDSLSGNDELYIVSIAQTTGGITFENAGDSSDEFPIEDIMDPENEKYENQQLYPPRPRFVDTYNLWLKHQSCFWSAHENDPSVDYDRFESITPEGFKKILLSTVGCIAIGDSIVLDKIASGINDKITAIELKAMFSDQESRELIHKKMYSHMLDVSPDSSHYRSEAFKNEFMAVLEDLGDKYNLDDIRVQMFFIMMCEIILFAPMFQTICYAATKGYCPKLCDLNLLVMRDEYIHYENARLQSSQFKTKLNIHFAREILSEFSRLTLELFSKIIGTYDDGIYNLDHVSKHFHHVVHGFMLENDLYLSDEERDLNATEFGNTPAQFYMSLPKCESKINRMESNSTIYAVPGDTSELVVPQKRTKSVITSPEQRAKVARILEF</sequence>
<evidence type="ECO:0000313" key="3">
    <source>
        <dbReference type="Proteomes" id="UP000289333"/>
    </source>
</evidence>
<dbReference type="RefSeq" id="YP_009553444.1">
    <property type="nucleotide sequence ID" value="NC_040789.1"/>
</dbReference>
<evidence type="ECO:0000313" key="2">
    <source>
        <dbReference type="EMBL" id="ATY70202.1"/>
    </source>
</evidence>
<reference evidence="2" key="1">
    <citation type="journal article" date="2021" name="Virus">
        <title>The discovery, distribution and diversity of DNA viruses associated with Drosophila melanogaster in Europe.</title>
        <authorList>
            <person name="Wallace M.A."/>
            <person name="Coffman K.A."/>
            <person name="Gilbert C."/>
            <person name="Ravindran S."/>
            <person name="Albery G.F."/>
            <person name="Abbott J."/>
            <person name="Argyridou E."/>
            <person name="Bellosta P."/>
            <person name="Betancourt A.J."/>
            <person name="Colinet H."/>
            <person name="Eric K."/>
            <person name="Glaser-Schmitt A."/>
            <person name="Grath S."/>
            <person name="Jelic M."/>
            <person name="Kankare M."/>
            <person name="Kozeretska I."/>
            <person name="Loeschcke V."/>
            <person name="Montchamp-Moreau C."/>
            <person name="Ometto L."/>
            <person name="Onder B.S."/>
            <person name="Orengo D.J."/>
            <person name="Parsch J."/>
            <person name="Pascual M."/>
            <person name="Patenkovic A."/>
            <person name="Puerma E."/>
            <person name="Ritchie M.G."/>
            <person name="Rota-Stabelli O."/>
            <person name="Schou M.F."/>
            <person name="Serga S.V."/>
            <person name="Stamenkovic-Radak M."/>
            <person name="Tanaskovic M."/>
            <person name="Veselinovic M.S."/>
            <person name="Vieira J."/>
            <person name="Vieira C.P."/>
            <person name="Kapun M."/>
            <person name="Flatt T."/>
            <person name="Gonzalez J."/>
            <person name="Staubach F."/>
            <person name="Obbard D.J."/>
        </authorList>
    </citation>
    <scope>NUCLEOTIDE SEQUENCE</scope>
    <source>
        <strain evidence="2">DrosEU28 Tomelloso 2015</strain>
    </source>
</reference>
<accession>A0A2H4T2Q1</accession>
<evidence type="ECO:0000256" key="1">
    <source>
        <dbReference type="ARBA" id="ARBA00012274"/>
    </source>
</evidence>
<dbReference type="Proteomes" id="UP000289333">
    <property type="component" value="Segment"/>
</dbReference>
<dbReference type="UniPathway" id="UPA00326"/>
<dbReference type="InterPro" id="IPR009078">
    <property type="entry name" value="Ferritin-like_SF"/>
</dbReference>
<dbReference type="Gene3D" id="1.10.620.20">
    <property type="entry name" value="Ribonucleotide Reductase, subunit A"/>
    <property type="match status" value="1"/>
</dbReference>
<dbReference type="EMBL" id="KY457233">
    <property type="protein sequence ID" value="ATY70202.1"/>
    <property type="molecule type" value="Genomic_DNA"/>
</dbReference>
<name>A0A2H4T2Q1_9VIRU</name>
<dbReference type="SUPFAM" id="SSF47240">
    <property type="entry name" value="Ferritin-like"/>
    <property type="match status" value="1"/>
</dbReference>
<proteinExistence type="predicted"/>
<protein>
    <recommendedName>
        <fullName evidence="1">ribonucleoside-diphosphate reductase</fullName>
        <ecNumber evidence="1">1.17.4.1</ecNumber>
    </recommendedName>
</protein>